<keyword evidence="3" id="KW-0413">Isomerase</keyword>
<dbReference type="OrthoDB" id="1900402at2"/>
<evidence type="ECO:0000313" key="4">
    <source>
        <dbReference type="Proteomes" id="UP000314616"/>
    </source>
</evidence>
<dbReference type="PANTHER" id="PTHR12110:SF52">
    <property type="entry name" value="XYLOSE ISOMERASE"/>
    <property type="match status" value="1"/>
</dbReference>
<dbReference type="Pfam" id="PF01261">
    <property type="entry name" value="AP_endonuc_2"/>
    <property type="match status" value="1"/>
</dbReference>
<proteinExistence type="predicted"/>
<feature type="domain" description="Xylose isomerase-like TIM barrel" evidence="2">
    <location>
        <begin position="23"/>
        <end position="274"/>
    </location>
</feature>
<dbReference type="InterPro" id="IPR036237">
    <property type="entry name" value="Xyl_isomerase-like_sf"/>
</dbReference>
<sequence>MSLRLAYGTNGFGDHRLGDALSVISDLGYAGVALTLDHPHLDPLARDAPAQTARARRLLERHGLAVAVETGARYLLDPWHKHEPTLVSDAGRERRTDLLIRAVEIAADLGSEVVSLWSGILPASATPQQGWDRLLTGLAPVLPRAARAGVTLAFEPEPGMFISRLEDVAELRRRLGDPDELRITLDVGHLCCNETATPEQCVRTAGEALAHVQIDDMRRGVHEHLELGDGQVDFPPVLAALQDAGYAGLVAVELPRHGHAAPAVARRSLDALRSAMAAAERLRRENAHHEEALT</sequence>
<dbReference type="AlphaFoldDB" id="A0A5B8C6R3"/>
<reference evidence="3 4" key="1">
    <citation type="submission" date="2019-05" db="EMBL/GenBank/DDBJ databases">
        <title>Georgenia *** sp. nov., and Georgenia *** sp. nov., isolated from the intestinal contents of plateau pika (Ochotona curzoniae) in the Qinghai-Tibet plateau of China.</title>
        <authorList>
            <person name="Tian Z."/>
        </authorList>
    </citation>
    <scope>NUCLEOTIDE SEQUENCE [LARGE SCALE GENOMIC DNA]</scope>
    <source>
        <strain evidence="3 4">Z443</strain>
    </source>
</reference>
<dbReference type="Gene3D" id="3.20.20.150">
    <property type="entry name" value="Divalent-metal-dependent TIM barrel enzymes"/>
    <property type="match status" value="1"/>
</dbReference>
<dbReference type="PANTHER" id="PTHR12110">
    <property type="entry name" value="HYDROXYPYRUVATE ISOMERASE"/>
    <property type="match status" value="1"/>
</dbReference>
<dbReference type="KEGG" id="gyu:FE374_17160"/>
<dbReference type="EMBL" id="CP040915">
    <property type="protein sequence ID" value="QDC26108.1"/>
    <property type="molecule type" value="Genomic_DNA"/>
</dbReference>
<dbReference type="InterPro" id="IPR050312">
    <property type="entry name" value="IolE/XylAMocC-like"/>
</dbReference>
<accession>A0A5B8C6R3</accession>
<dbReference type="InterPro" id="IPR013022">
    <property type="entry name" value="Xyl_isomerase-like_TIM-brl"/>
</dbReference>
<name>A0A5B8C6R3_9MICO</name>
<gene>
    <name evidence="3" type="ORF">FE374_17160</name>
</gene>
<evidence type="ECO:0000256" key="1">
    <source>
        <dbReference type="ARBA" id="ARBA00023277"/>
    </source>
</evidence>
<evidence type="ECO:0000259" key="2">
    <source>
        <dbReference type="Pfam" id="PF01261"/>
    </source>
</evidence>
<dbReference type="GO" id="GO:0016853">
    <property type="term" value="F:isomerase activity"/>
    <property type="evidence" value="ECO:0007669"/>
    <property type="project" value="UniProtKB-KW"/>
</dbReference>
<keyword evidence="1" id="KW-0119">Carbohydrate metabolism</keyword>
<dbReference type="Proteomes" id="UP000314616">
    <property type="component" value="Chromosome"/>
</dbReference>
<organism evidence="3 4">
    <name type="scientific">Georgenia yuyongxinii</name>
    <dbReference type="NCBI Taxonomy" id="2589797"/>
    <lineage>
        <taxon>Bacteria</taxon>
        <taxon>Bacillati</taxon>
        <taxon>Actinomycetota</taxon>
        <taxon>Actinomycetes</taxon>
        <taxon>Micrococcales</taxon>
        <taxon>Bogoriellaceae</taxon>
        <taxon>Georgenia</taxon>
    </lineage>
</organism>
<dbReference type="SUPFAM" id="SSF51658">
    <property type="entry name" value="Xylose isomerase-like"/>
    <property type="match status" value="1"/>
</dbReference>
<protein>
    <submittedName>
        <fullName evidence="3">Sugar phosphate isomerase/epimerase</fullName>
    </submittedName>
</protein>
<evidence type="ECO:0000313" key="3">
    <source>
        <dbReference type="EMBL" id="QDC26108.1"/>
    </source>
</evidence>
<dbReference type="RefSeq" id="WP_139930514.1">
    <property type="nucleotide sequence ID" value="NZ_CP040915.1"/>
</dbReference>